<comment type="subunit">
    <text evidence="3 13">Homotetramer.</text>
</comment>
<dbReference type="Pfam" id="PF00478">
    <property type="entry name" value="IMPDH"/>
    <property type="match status" value="1"/>
</dbReference>
<keyword evidence="4 13" id="KW-0479">Metal-binding</keyword>
<keyword evidence="9 13" id="KW-0560">Oxidoreductase</keyword>
<dbReference type="PIRSF" id="PIRSF000130">
    <property type="entry name" value="IMPDH"/>
    <property type="match status" value="1"/>
</dbReference>
<dbReference type="InterPro" id="IPR015875">
    <property type="entry name" value="IMP_DH/GMP_Rdtase_CS"/>
</dbReference>
<feature type="binding site" evidence="13 15">
    <location>
        <position position="326"/>
    </location>
    <ligand>
        <name>IMP</name>
        <dbReference type="ChEBI" id="CHEBI:58053"/>
    </ligand>
</feature>
<reference evidence="23 24" key="1">
    <citation type="submission" date="2018-12" db="EMBL/GenBank/DDBJ databases">
        <authorList>
            <consortium name="Pathogen Informatics"/>
        </authorList>
    </citation>
    <scope>NUCLEOTIDE SEQUENCE [LARGE SCALE GENOMIC DNA]</scope>
    <source>
        <strain evidence="23 24">NCTC10485</strain>
    </source>
</reference>
<evidence type="ECO:0000313" key="23">
    <source>
        <dbReference type="EMBL" id="VEG49367.1"/>
    </source>
</evidence>
<evidence type="ECO:0000256" key="12">
    <source>
        <dbReference type="ARBA" id="ARBA00048028"/>
    </source>
</evidence>
<dbReference type="GO" id="GO:0003938">
    <property type="term" value="F:IMP dehydrogenase activity"/>
    <property type="evidence" value="ECO:0007669"/>
    <property type="project" value="UniProtKB-UniRule"/>
</dbReference>
<feature type="binding site" evidence="13 15">
    <location>
        <position position="449"/>
    </location>
    <ligand>
        <name>IMP</name>
        <dbReference type="ChEBI" id="CHEBI:58053"/>
    </ligand>
</feature>
<dbReference type="InterPro" id="IPR000644">
    <property type="entry name" value="CBS_dom"/>
</dbReference>
<evidence type="ECO:0000256" key="4">
    <source>
        <dbReference type="ARBA" id="ARBA00022723"/>
    </source>
</evidence>
<dbReference type="Proteomes" id="UP000282551">
    <property type="component" value="Chromosome"/>
</dbReference>
<feature type="binding site" evidence="13">
    <location>
        <position position="502"/>
    </location>
    <ligand>
        <name>K(+)</name>
        <dbReference type="ChEBI" id="CHEBI:29103"/>
        <note>ligand shared between two tetrameric partners</note>
    </ligand>
</feature>
<evidence type="ECO:0000256" key="17">
    <source>
        <dbReference type="PIRSR" id="PIRSR000130-4"/>
    </source>
</evidence>
<dbReference type="GO" id="GO:0046872">
    <property type="term" value="F:metal ion binding"/>
    <property type="evidence" value="ECO:0007669"/>
    <property type="project" value="UniProtKB-UniRule"/>
</dbReference>
<feature type="binding site" description="in other chain" evidence="13 17">
    <location>
        <position position="325"/>
    </location>
    <ligand>
        <name>K(+)</name>
        <dbReference type="ChEBI" id="CHEBI:29103"/>
        <note>ligand shared between two tetrameric partners</note>
    </ligand>
</feature>
<evidence type="ECO:0000256" key="6">
    <source>
        <dbReference type="ARBA" id="ARBA00022749"/>
    </source>
</evidence>
<dbReference type="EC" id="1.1.1.205" evidence="13 20"/>
<dbReference type="InterPro" id="IPR005990">
    <property type="entry name" value="IMP_DH"/>
</dbReference>
<dbReference type="OrthoDB" id="9805398at2"/>
<evidence type="ECO:0000313" key="24">
    <source>
        <dbReference type="Proteomes" id="UP000282551"/>
    </source>
</evidence>
<evidence type="ECO:0000256" key="13">
    <source>
        <dbReference type="HAMAP-Rule" id="MF_01964"/>
    </source>
</evidence>
<evidence type="ECO:0000256" key="16">
    <source>
        <dbReference type="PIRSR" id="PIRSR000130-3"/>
    </source>
</evidence>
<proteinExistence type="inferred from homology"/>
<feature type="binding site" evidence="13">
    <location>
        <position position="270"/>
    </location>
    <ligand>
        <name>NAD(+)</name>
        <dbReference type="ChEBI" id="CHEBI:57540"/>
    </ligand>
</feature>
<evidence type="ECO:0000256" key="15">
    <source>
        <dbReference type="PIRSR" id="PIRSR000130-2"/>
    </source>
</evidence>
<comment type="similarity">
    <text evidence="2 13 19">Belongs to the IMPDH/GMPR family.</text>
</comment>
<name>A0A3S5EIK9_MYCCI</name>
<dbReference type="CDD" id="cd00381">
    <property type="entry name" value="IMPDH"/>
    <property type="match status" value="1"/>
</dbReference>
<dbReference type="NCBIfam" id="TIGR01302">
    <property type="entry name" value="IMP_dehydrog"/>
    <property type="match status" value="1"/>
</dbReference>
<feature type="binding site" evidence="13 15">
    <location>
        <begin position="384"/>
        <end position="385"/>
    </location>
    <ligand>
        <name>IMP</name>
        <dbReference type="ChEBI" id="CHEBI:58053"/>
    </ligand>
</feature>
<keyword evidence="7 13" id="KW-0658">Purine biosynthesis</keyword>
<dbReference type="PANTHER" id="PTHR11911:SF111">
    <property type="entry name" value="INOSINE-5'-MONOPHOSPHATE DEHYDROGENASE"/>
    <property type="match status" value="1"/>
</dbReference>
<dbReference type="EMBL" id="LR134355">
    <property type="protein sequence ID" value="VEG49367.1"/>
    <property type="molecule type" value="Genomic_DNA"/>
</dbReference>
<dbReference type="SUPFAM" id="SSF54631">
    <property type="entry name" value="CBS-domain pair"/>
    <property type="match status" value="1"/>
</dbReference>
<sequence length="520" mass="53974">MAQAVSRPVSDAERTAVPTGGDDPHKVAMLGLTFDDVLLLPAASDVIPATADTSSQLTRKIRLKVPLVSSAMDTVTEARMAIAMARAGGMGVLHRNLPLAEQAGQVETVKRSEAGMVTDPVTCSPTNTLAEVDAMCARFRISGLPVVDDAGLLVGIITNRDMRFEVDLNKPVSEVMTKTPLITAREGVSADAALGLLRRHKIEKLPIVDGNGKLTGLITVKDFVKTEQHPDATKDSDGRLLVGAAVGVGEDAWERAMALTDAGVDVLIVDTAHAHNRMVLEMVGKLKAEVGDRVEVVGGNVATRSAAAALVEAGADAVKVGVGPGSICTTRVVAGVGAPQITAILEAVAVCGPAGVPVIADGGLQYSGDIAKALAAGASTAMLGSLLAGTAESPGELIFVNGKQFKSYRGMGSLGAMQGRGATGGLAKSYSKDRYFQDDVLSEDKLVPEGIEGRVPFRGPLSTVIHQLTGGLRAAMGYTGASCIEQLQQAQFVRITAAGLKESHPHDITMTVEAPNYYAR</sequence>
<keyword evidence="11 18" id="KW-0129">CBS domain</keyword>
<evidence type="ECO:0000256" key="19">
    <source>
        <dbReference type="RuleBase" id="RU003927"/>
    </source>
</evidence>
<dbReference type="SUPFAM" id="SSF51412">
    <property type="entry name" value="Inosine monophosphate dehydrogenase (IMPDH)"/>
    <property type="match status" value="1"/>
</dbReference>
<feature type="binding site" evidence="13 15">
    <location>
        <begin position="361"/>
        <end position="363"/>
    </location>
    <ligand>
        <name>IMP</name>
        <dbReference type="ChEBI" id="CHEBI:58053"/>
    </ligand>
</feature>
<feature type="binding site" evidence="13 15">
    <location>
        <begin position="408"/>
        <end position="412"/>
    </location>
    <ligand>
        <name>IMP</name>
        <dbReference type="ChEBI" id="CHEBI:58053"/>
    </ligand>
</feature>
<accession>A0A3S5EIK9</accession>
<evidence type="ECO:0000256" key="14">
    <source>
        <dbReference type="PIRSR" id="PIRSR000130-1"/>
    </source>
</evidence>
<organism evidence="23 24">
    <name type="scientific">Mycolicibacterium chitae</name>
    <name type="common">Mycobacterium chitae</name>
    <dbReference type="NCBI Taxonomy" id="1792"/>
    <lineage>
        <taxon>Bacteria</taxon>
        <taxon>Bacillati</taxon>
        <taxon>Actinomycetota</taxon>
        <taxon>Actinomycetes</taxon>
        <taxon>Mycobacteriales</taxon>
        <taxon>Mycobacteriaceae</taxon>
        <taxon>Mycolicibacterium</taxon>
    </lineage>
</organism>
<evidence type="ECO:0000256" key="21">
    <source>
        <dbReference type="SAM" id="MobiDB-lite"/>
    </source>
</evidence>
<dbReference type="SMART" id="SM01240">
    <property type="entry name" value="IMPDH"/>
    <property type="match status" value="1"/>
</dbReference>
<gene>
    <name evidence="23" type="primary">guaB_2</name>
    <name evidence="13" type="synonym">guaB</name>
    <name evidence="23" type="ORF">NCTC10485_03675</name>
</gene>
<dbReference type="InterPro" id="IPR013785">
    <property type="entry name" value="Aldolase_TIM"/>
</dbReference>
<dbReference type="PROSITE" id="PS51371">
    <property type="entry name" value="CBS"/>
    <property type="match status" value="2"/>
</dbReference>
<feature type="active site" description="Proton acceptor" evidence="13 14">
    <location>
        <position position="434"/>
    </location>
</feature>
<comment type="catalytic activity">
    <reaction evidence="12 13 20">
        <text>IMP + NAD(+) + H2O = XMP + NADH + H(+)</text>
        <dbReference type="Rhea" id="RHEA:11708"/>
        <dbReference type="ChEBI" id="CHEBI:15377"/>
        <dbReference type="ChEBI" id="CHEBI:15378"/>
        <dbReference type="ChEBI" id="CHEBI:57464"/>
        <dbReference type="ChEBI" id="CHEBI:57540"/>
        <dbReference type="ChEBI" id="CHEBI:57945"/>
        <dbReference type="ChEBI" id="CHEBI:58053"/>
        <dbReference type="EC" id="1.1.1.205"/>
    </reaction>
</comment>
<comment type="function">
    <text evidence="13">Catalyzes the conversion of inosine 5'-phosphate (IMP) to xanthosine 5'-phosphate (XMP), the first committed and rate-limiting step in the de novo synthesis of guanine nucleotides, and therefore plays an important role in the regulation of cell growth.</text>
</comment>
<comment type="cofactor">
    <cofactor evidence="1 13">
        <name>K(+)</name>
        <dbReference type="ChEBI" id="CHEBI:29103"/>
    </cofactor>
</comment>
<keyword evidence="6 13" id="KW-0332">GMP biosynthesis</keyword>
<evidence type="ECO:0000256" key="1">
    <source>
        <dbReference type="ARBA" id="ARBA00001958"/>
    </source>
</evidence>
<feature type="binding site" evidence="13 16">
    <location>
        <begin position="321"/>
        <end position="323"/>
    </location>
    <ligand>
        <name>NAD(+)</name>
        <dbReference type="ChEBI" id="CHEBI:57540"/>
    </ligand>
</feature>
<dbReference type="GO" id="GO:0006183">
    <property type="term" value="P:GTP biosynthetic process"/>
    <property type="evidence" value="ECO:0007669"/>
    <property type="project" value="TreeGrafter"/>
</dbReference>
<comment type="activity regulation">
    <text evidence="13">Mycophenolic acid (MPA) is a non-competitive inhibitor that prevents formation of the closed enzyme conformation by binding to the same site as the amobile flap. In contrast, mizoribine monophosphate (MZP) is a competitive inhibitor that induces the closed conformation. MPA is a potent inhibitor of mammalian IMPDHs but a poor inhibitor of the bacterial enzymes. MZP is a more potent inhibitor of bacterial IMPDH.</text>
</comment>
<evidence type="ECO:0000256" key="18">
    <source>
        <dbReference type="PROSITE-ProRule" id="PRU00703"/>
    </source>
</evidence>
<evidence type="ECO:0000256" key="5">
    <source>
        <dbReference type="ARBA" id="ARBA00022737"/>
    </source>
</evidence>
<feature type="binding site" description="in other chain" evidence="13 17">
    <location>
        <position position="323"/>
    </location>
    <ligand>
        <name>K(+)</name>
        <dbReference type="ChEBI" id="CHEBI:29103"/>
        <note>ligand shared between two tetrameric partners</note>
    </ligand>
</feature>
<feature type="binding site" description="in other chain" evidence="13 17">
    <location>
        <position position="328"/>
    </location>
    <ligand>
        <name>K(+)</name>
        <dbReference type="ChEBI" id="CHEBI:29103"/>
        <note>ligand shared between two tetrameric partners</note>
    </ligand>
</feature>
<keyword evidence="24" id="KW-1185">Reference proteome</keyword>
<comment type="caution">
    <text evidence="13">Lacks conserved residue(s) required for the propagation of feature annotation.</text>
</comment>
<dbReference type="FunFam" id="3.20.20.70:FF:000003">
    <property type="entry name" value="GMP reductase"/>
    <property type="match status" value="1"/>
</dbReference>
<dbReference type="CDD" id="cd04601">
    <property type="entry name" value="CBS_pair_IMPDH"/>
    <property type="match status" value="1"/>
</dbReference>
<dbReference type="Gene3D" id="3.20.20.70">
    <property type="entry name" value="Aldolase class I"/>
    <property type="match status" value="1"/>
</dbReference>
<feature type="region of interest" description="Disordered" evidence="21">
    <location>
        <begin position="1"/>
        <end position="24"/>
    </location>
</feature>
<protein>
    <recommendedName>
        <fullName evidence="13 20">Inosine-5'-monophosphate dehydrogenase</fullName>
        <shortName evidence="13">IMP dehydrogenase</shortName>
        <shortName evidence="13">IMPD</shortName>
        <shortName evidence="13">IMPDH</shortName>
        <ecNumber evidence="13 20">1.1.1.205</ecNumber>
    </recommendedName>
</protein>
<dbReference type="PANTHER" id="PTHR11911">
    <property type="entry name" value="INOSINE-5-MONOPHOSPHATE DEHYDROGENASE RELATED"/>
    <property type="match status" value="1"/>
</dbReference>
<dbReference type="RefSeq" id="WP_126335053.1">
    <property type="nucleotide sequence ID" value="NZ_AP022604.1"/>
</dbReference>
<evidence type="ECO:0000256" key="2">
    <source>
        <dbReference type="ARBA" id="ARBA00005502"/>
    </source>
</evidence>
<dbReference type="UniPathway" id="UPA00601">
    <property type="reaction ID" value="UER00295"/>
</dbReference>
<feature type="binding site" evidence="16">
    <location>
        <begin position="270"/>
        <end position="272"/>
    </location>
    <ligand>
        <name>NAD(+)</name>
        <dbReference type="ChEBI" id="CHEBI:57540"/>
    </ligand>
</feature>
<dbReference type="GO" id="GO:0000166">
    <property type="term" value="F:nucleotide binding"/>
    <property type="evidence" value="ECO:0007669"/>
    <property type="project" value="UniProtKB-UniRule"/>
</dbReference>
<dbReference type="HAMAP" id="MF_01964">
    <property type="entry name" value="IMPDH"/>
    <property type="match status" value="1"/>
</dbReference>
<feature type="binding site" evidence="13">
    <location>
        <position position="504"/>
    </location>
    <ligand>
        <name>K(+)</name>
        <dbReference type="ChEBI" id="CHEBI:29103"/>
        <note>ligand shared between two tetrameric partners</note>
    </ligand>
</feature>
<feature type="binding site" evidence="13">
    <location>
        <position position="503"/>
    </location>
    <ligand>
        <name>K(+)</name>
        <dbReference type="ChEBI" id="CHEBI:29103"/>
        <note>ligand shared between two tetrameric partners</note>
    </ligand>
</feature>
<evidence type="ECO:0000256" key="7">
    <source>
        <dbReference type="ARBA" id="ARBA00022755"/>
    </source>
</evidence>
<dbReference type="AlphaFoldDB" id="A0A3S5EIK9"/>
<dbReference type="Pfam" id="PF00571">
    <property type="entry name" value="CBS"/>
    <property type="match status" value="2"/>
</dbReference>
<evidence type="ECO:0000256" key="10">
    <source>
        <dbReference type="ARBA" id="ARBA00023027"/>
    </source>
</evidence>
<evidence type="ECO:0000256" key="20">
    <source>
        <dbReference type="RuleBase" id="RU003928"/>
    </source>
</evidence>
<evidence type="ECO:0000259" key="22">
    <source>
        <dbReference type="PROSITE" id="PS51371"/>
    </source>
</evidence>
<dbReference type="PROSITE" id="PS00487">
    <property type="entry name" value="IMP_DH_GMP_RED"/>
    <property type="match status" value="1"/>
</dbReference>
<dbReference type="GO" id="GO:0006177">
    <property type="term" value="P:GMP biosynthetic process"/>
    <property type="evidence" value="ECO:0007669"/>
    <property type="project" value="UniProtKB-UniRule"/>
</dbReference>
<feature type="domain" description="CBS" evidence="22">
    <location>
        <begin position="176"/>
        <end position="233"/>
    </location>
</feature>
<comment type="pathway">
    <text evidence="13 20">Purine metabolism; XMP biosynthesis via de novo pathway; XMP from IMP: step 1/1.</text>
</comment>
<keyword evidence="10 13" id="KW-0520">NAD</keyword>
<keyword evidence="5" id="KW-0677">Repeat</keyword>
<evidence type="ECO:0000256" key="9">
    <source>
        <dbReference type="ARBA" id="ARBA00023002"/>
    </source>
</evidence>
<evidence type="ECO:0000256" key="3">
    <source>
        <dbReference type="ARBA" id="ARBA00011881"/>
    </source>
</evidence>
<feature type="active site" description="Thioimidate intermediate" evidence="13 14">
    <location>
        <position position="328"/>
    </location>
</feature>
<evidence type="ECO:0000256" key="8">
    <source>
        <dbReference type="ARBA" id="ARBA00022958"/>
    </source>
</evidence>
<dbReference type="SMART" id="SM00116">
    <property type="entry name" value="CBS"/>
    <property type="match status" value="2"/>
</dbReference>
<keyword evidence="8 13" id="KW-0630">Potassium</keyword>
<evidence type="ECO:0000256" key="11">
    <source>
        <dbReference type="ARBA" id="ARBA00023122"/>
    </source>
</evidence>
<dbReference type="InterPro" id="IPR046342">
    <property type="entry name" value="CBS_dom_sf"/>
</dbReference>
<feature type="domain" description="CBS" evidence="22">
    <location>
        <begin position="116"/>
        <end position="174"/>
    </location>
</feature>
<dbReference type="InterPro" id="IPR001093">
    <property type="entry name" value="IMP_DH_GMPRt"/>
</dbReference>